<sequence>MATETSSERRSRGSCDHLLDLPSSGLLVTFEPDQNEFKVMVGPSYVCTHDTSPPNGQRILSEDRHTMVRRFAGQYKLDREIPSKRSAGGGEHMRELGIKLRKLS</sequence>
<proteinExistence type="predicted"/>
<dbReference type="Pfam" id="PF10172">
    <property type="entry name" value="DDA1"/>
    <property type="match status" value="1"/>
</dbReference>
<dbReference type="KEGG" id="gtt:GUITHDRAFT_114409"/>
<evidence type="ECO:0000256" key="1">
    <source>
        <dbReference type="SAM" id="MobiDB-lite"/>
    </source>
</evidence>
<reference evidence="5" key="2">
    <citation type="submission" date="2012-11" db="EMBL/GenBank/DDBJ databases">
        <authorList>
            <person name="Kuo A."/>
            <person name="Curtis B.A."/>
            <person name="Tanifuji G."/>
            <person name="Burki F."/>
            <person name="Gruber A."/>
            <person name="Irimia M."/>
            <person name="Maruyama S."/>
            <person name="Arias M.C."/>
            <person name="Ball S.G."/>
            <person name="Gile G.H."/>
            <person name="Hirakawa Y."/>
            <person name="Hopkins J.F."/>
            <person name="Rensing S.A."/>
            <person name="Schmutz J."/>
            <person name="Symeonidi A."/>
            <person name="Elias M."/>
            <person name="Eveleigh R.J."/>
            <person name="Herman E.K."/>
            <person name="Klute M.J."/>
            <person name="Nakayama T."/>
            <person name="Obornik M."/>
            <person name="Reyes-Prieto A."/>
            <person name="Armbrust E.V."/>
            <person name="Aves S.J."/>
            <person name="Beiko R.G."/>
            <person name="Coutinho P."/>
            <person name="Dacks J.B."/>
            <person name="Durnford D.G."/>
            <person name="Fast N.M."/>
            <person name="Green B.R."/>
            <person name="Grisdale C."/>
            <person name="Hempe F."/>
            <person name="Henrissat B."/>
            <person name="Hoppner M.P."/>
            <person name="Ishida K.-I."/>
            <person name="Kim E."/>
            <person name="Koreny L."/>
            <person name="Kroth P.G."/>
            <person name="Liu Y."/>
            <person name="Malik S.-B."/>
            <person name="Maier U.G."/>
            <person name="McRose D."/>
            <person name="Mock T."/>
            <person name="Neilson J.A."/>
            <person name="Onodera N.T."/>
            <person name="Poole A.M."/>
            <person name="Pritham E.J."/>
            <person name="Richards T.A."/>
            <person name="Rocap G."/>
            <person name="Roy S.W."/>
            <person name="Sarai C."/>
            <person name="Schaack S."/>
            <person name="Shirato S."/>
            <person name="Slamovits C.H."/>
            <person name="Spencer D.F."/>
            <person name="Suzuki S."/>
            <person name="Worden A.Z."/>
            <person name="Zauner S."/>
            <person name="Barry K."/>
            <person name="Bell C."/>
            <person name="Bharti A.K."/>
            <person name="Crow J.A."/>
            <person name="Grimwood J."/>
            <person name="Kramer R."/>
            <person name="Lindquist E."/>
            <person name="Lucas S."/>
            <person name="Salamov A."/>
            <person name="McFadden G.I."/>
            <person name="Lane C.E."/>
            <person name="Keeling P.J."/>
            <person name="Gray M.W."/>
            <person name="Grigoriev I.V."/>
            <person name="Archibald J.M."/>
        </authorList>
    </citation>
    <scope>NUCLEOTIDE SEQUENCE</scope>
    <source>
        <strain evidence="5">CCMP2712</strain>
    </source>
</reference>
<feature type="region of interest" description="Disordered" evidence="1">
    <location>
        <begin position="82"/>
        <end position="104"/>
    </location>
</feature>
<dbReference type="PaxDb" id="55529-EKX39449"/>
<dbReference type="OrthoDB" id="445357at2759"/>
<dbReference type="AlphaFoldDB" id="L1IU69"/>
<keyword evidence="5" id="KW-1185">Reference proteome</keyword>
<gene>
    <name evidence="3" type="ORF">GUITHDRAFT_114409</name>
</gene>
<protein>
    <recommendedName>
        <fullName evidence="2">DET1- and DDB1-associated protein 1 domain-containing protein</fullName>
    </recommendedName>
</protein>
<name>L1IU69_GUITC</name>
<organism evidence="3">
    <name type="scientific">Guillardia theta (strain CCMP2712)</name>
    <name type="common">Cryptophyte</name>
    <dbReference type="NCBI Taxonomy" id="905079"/>
    <lineage>
        <taxon>Eukaryota</taxon>
        <taxon>Cryptophyceae</taxon>
        <taxon>Pyrenomonadales</taxon>
        <taxon>Geminigeraceae</taxon>
        <taxon>Guillardia</taxon>
    </lineage>
</organism>
<dbReference type="GeneID" id="17296258"/>
<evidence type="ECO:0000313" key="3">
    <source>
        <dbReference type="EMBL" id="EKX39449.1"/>
    </source>
</evidence>
<evidence type="ECO:0000259" key="2">
    <source>
        <dbReference type="Pfam" id="PF10172"/>
    </source>
</evidence>
<evidence type="ECO:0000313" key="5">
    <source>
        <dbReference type="Proteomes" id="UP000011087"/>
    </source>
</evidence>
<dbReference type="EnsemblProtists" id="EKX39449">
    <property type="protein sequence ID" value="EKX39449"/>
    <property type="gene ID" value="GUITHDRAFT_114409"/>
</dbReference>
<accession>L1IU69</accession>
<dbReference type="InterPro" id="IPR018276">
    <property type="entry name" value="DDA1_dom"/>
</dbReference>
<reference evidence="3 5" key="1">
    <citation type="journal article" date="2012" name="Nature">
        <title>Algal genomes reveal evolutionary mosaicism and the fate of nucleomorphs.</title>
        <authorList>
            <consortium name="DOE Joint Genome Institute"/>
            <person name="Curtis B.A."/>
            <person name="Tanifuji G."/>
            <person name="Burki F."/>
            <person name="Gruber A."/>
            <person name="Irimia M."/>
            <person name="Maruyama S."/>
            <person name="Arias M.C."/>
            <person name="Ball S.G."/>
            <person name="Gile G.H."/>
            <person name="Hirakawa Y."/>
            <person name="Hopkins J.F."/>
            <person name="Kuo A."/>
            <person name="Rensing S.A."/>
            <person name="Schmutz J."/>
            <person name="Symeonidi A."/>
            <person name="Elias M."/>
            <person name="Eveleigh R.J."/>
            <person name="Herman E.K."/>
            <person name="Klute M.J."/>
            <person name="Nakayama T."/>
            <person name="Obornik M."/>
            <person name="Reyes-Prieto A."/>
            <person name="Armbrust E.V."/>
            <person name="Aves S.J."/>
            <person name="Beiko R.G."/>
            <person name="Coutinho P."/>
            <person name="Dacks J.B."/>
            <person name="Durnford D.G."/>
            <person name="Fast N.M."/>
            <person name="Green B.R."/>
            <person name="Grisdale C.J."/>
            <person name="Hempel F."/>
            <person name="Henrissat B."/>
            <person name="Hoppner M.P."/>
            <person name="Ishida K."/>
            <person name="Kim E."/>
            <person name="Koreny L."/>
            <person name="Kroth P.G."/>
            <person name="Liu Y."/>
            <person name="Malik S.B."/>
            <person name="Maier U.G."/>
            <person name="McRose D."/>
            <person name="Mock T."/>
            <person name="Neilson J.A."/>
            <person name="Onodera N.T."/>
            <person name="Poole A.M."/>
            <person name="Pritham E.J."/>
            <person name="Richards T.A."/>
            <person name="Rocap G."/>
            <person name="Roy S.W."/>
            <person name="Sarai C."/>
            <person name="Schaack S."/>
            <person name="Shirato S."/>
            <person name="Slamovits C.H."/>
            <person name="Spencer D.F."/>
            <person name="Suzuki S."/>
            <person name="Worden A.Z."/>
            <person name="Zauner S."/>
            <person name="Barry K."/>
            <person name="Bell C."/>
            <person name="Bharti A.K."/>
            <person name="Crow J.A."/>
            <person name="Grimwood J."/>
            <person name="Kramer R."/>
            <person name="Lindquist E."/>
            <person name="Lucas S."/>
            <person name="Salamov A."/>
            <person name="McFadden G.I."/>
            <person name="Lane C.E."/>
            <person name="Keeling P.J."/>
            <person name="Gray M.W."/>
            <person name="Grigoriev I.V."/>
            <person name="Archibald J.M."/>
        </authorList>
    </citation>
    <scope>NUCLEOTIDE SEQUENCE</scope>
    <source>
        <strain evidence="3 5">CCMP2712</strain>
    </source>
</reference>
<dbReference type="HOGENOM" id="CLU_2255331_0_0_1"/>
<dbReference type="Proteomes" id="UP000011087">
    <property type="component" value="Unassembled WGS sequence"/>
</dbReference>
<evidence type="ECO:0000313" key="4">
    <source>
        <dbReference type="EnsemblProtists" id="EKX39449"/>
    </source>
</evidence>
<dbReference type="EMBL" id="JH993039">
    <property type="protein sequence ID" value="EKX39449.1"/>
    <property type="molecule type" value="Genomic_DNA"/>
</dbReference>
<feature type="domain" description="DET1- and DDB1-associated protein 1" evidence="2">
    <location>
        <begin position="18"/>
        <end position="72"/>
    </location>
</feature>
<dbReference type="RefSeq" id="XP_005826429.1">
    <property type="nucleotide sequence ID" value="XM_005826372.1"/>
</dbReference>
<reference evidence="4" key="3">
    <citation type="submission" date="2015-06" db="UniProtKB">
        <authorList>
            <consortium name="EnsemblProtists"/>
        </authorList>
    </citation>
    <scope>IDENTIFICATION</scope>
</reference>